<proteinExistence type="inferred from homology"/>
<accession>A0A7J6KXP2</accession>
<dbReference type="PROSITE" id="PS00411">
    <property type="entry name" value="KINESIN_MOTOR_1"/>
    <property type="match status" value="1"/>
</dbReference>
<evidence type="ECO:0000256" key="2">
    <source>
        <dbReference type="ARBA" id="ARBA00022840"/>
    </source>
</evidence>
<feature type="coiled-coil region" evidence="4">
    <location>
        <begin position="376"/>
        <end position="447"/>
    </location>
</feature>
<dbReference type="InterPro" id="IPR001752">
    <property type="entry name" value="Kinesin_motor_dom"/>
</dbReference>
<gene>
    <name evidence="7" type="ORF">FOL46_000183</name>
</gene>
<feature type="binding site" evidence="3">
    <location>
        <begin position="114"/>
        <end position="121"/>
    </location>
    <ligand>
        <name>ATP</name>
        <dbReference type="ChEBI" id="CHEBI:30616"/>
    </ligand>
</feature>
<feature type="compositionally biased region" description="Basic and acidic residues" evidence="5">
    <location>
        <begin position="1059"/>
        <end position="1069"/>
    </location>
</feature>
<feature type="region of interest" description="Disordered" evidence="5">
    <location>
        <begin position="638"/>
        <end position="732"/>
    </location>
</feature>
<dbReference type="GO" id="GO:0008017">
    <property type="term" value="F:microtubule binding"/>
    <property type="evidence" value="ECO:0007669"/>
    <property type="project" value="InterPro"/>
</dbReference>
<evidence type="ECO:0000313" key="7">
    <source>
        <dbReference type="EMBL" id="KAF4651682.1"/>
    </source>
</evidence>
<dbReference type="GO" id="GO:0005524">
    <property type="term" value="F:ATP binding"/>
    <property type="evidence" value="ECO:0007669"/>
    <property type="project" value="UniProtKB-UniRule"/>
</dbReference>
<name>A0A7J6KXP2_PEROL</name>
<dbReference type="PRINTS" id="PR00380">
    <property type="entry name" value="KINESINHEAVY"/>
</dbReference>
<feature type="non-terminal residue" evidence="7">
    <location>
        <position position="1"/>
    </location>
</feature>
<feature type="region of interest" description="Disordered" evidence="5">
    <location>
        <begin position="450"/>
        <end position="472"/>
    </location>
</feature>
<dbReference type="Proteomes" id="UP000572268">
    <property type="component" value="Unassembled WGS sequence"/>
</dbReference>
<feature type="domain" description="Kinesin motor" evidence="6">
    <location>
        <begin position="5"/>
        <end position="365"/>
    </location>
</feature>
<dbReference type="InterPro" id="IPR036961">
    <property type="entry name" value="Kinesin_motor_dom_sf"/>
</dbReference>
<dbReference type="Pfam" id="PF00225">
    <property type="entry name" value="Kinesin"/>
    <property type="match status" value="1"/>
</dbReference>
<reference evidence="7 8" key="1">
    <citation type="submission" date="2020-04" db="EMBL/GenBank/DDBJ databases">
        <title>Perkinsus olseni comparative genomics.</title>
        <authorList>
            <person name="Bogema D.R."/>
        </authorList>
    </citation>
    <scope>NUCLEOTIDE SEQUENCE [LARGE SCALE GENOMIC DNA]</scope>
    <source>
        <strain evidence="7">ATCC PRA-31</strain>
    </source>
</reference>
<evidence type="ECO:0000259" key="6">
    <source>
        <dbReference type="PROSITE" id="PS50067"/>
    </source>
</evidence>
<keyword evidence="3" id="KW-0505">Motor protein</keyword>
<organism evidence="7 8">
    <name type="scientific">Perkinsus olseni</name>
    <name type="common">Perkinsus atlanticus</name>
    <dbReference type="NCBI Taxonomy" id="32597"/>
    <lineage>
        <taxon>Eukaryota</taxon>
        <taxon>Sar</taxon>
        <taxon>Alveolata</taxon>
        <taxon>Perkinsozoa</taxon>
        <taxon>Perkinsea</taxon>
        <taxon>Perkinsida</taxon>
        <taxon>Perkinsidae</taxon>
        <taxon>Perkinsus</taxon>
    </lineage>
</organism>
<keyword evidence="4" id="KW-0175">Coiled coil</keyword>
<feature type="region of interest" description="Disordered" evidence="5">
    <location>
        <begin position="1007"/>
        <end position="1106"/>
    </location>
</feature>
<evidence type="ECO:0000313" key="8">
    <source>
        <dbReference type="Proteomes" id="UP000572268"/>
    </source>
</evidence>
<feature type="compositionally biased region" description="Basic and acidic residues" evidence="5">
    <location>
        <begin position="1007"/>
        <end position="1033"/>
    </location>
</feature>
<evidence type="ECO:0000256" key="3">
    <source>
        <dbReference type="PROSITE-ProRule" id="PRU00283"/>
    </source>
</evidence>
<comment type="caution">
    <text evidence="7">The sequence shown here is derived from an EMBL/GenBank/DDBJ whole genome shotgun (WGS) entry which is preliminary data.</text>
</comment>
<keyword evidence="1 3" id="KW-0547">Nucleotide-binding</keyword>
<dbReference type="GO" id="GO:0003777">
    <property type="term" value="F:microtubule motor activity"/>
    <property type="evidence" value="ECO:0007669"/>
    <property type="project" value="InterPro"/>
</dbReference>
<evidence type="ECO:0000256" key="5">
    <source>
        <dbReference type="SAM" id="MobiDB-lite"/>
    </source>
</evidence>
<comment type="similarity">
    <text evidence="3">Belongs to the TRAFAC class myosin-kinesin ATPase superfamily. Kinesin family.</text>
</comment>
<dbReference type="InterPro" id="IPR019821">
    <property type="entry name" value="Kinesin_motor_CS"/>
</dbReference>
<dbReference type="InterPro" id="IPR027417">
    <property type="entry name" value="P-loop_NTPase"/>
</dbReference>
<dbReference type="Gene3D" id="3.40.850.10">
    <property type="entry name" value="Kinesin motor domain"/>
    <property type="match status" value="1"/>
</dbReference>
<dbReference type="FunFam" id="3.40.850.10:FF:000063">
    <property type="entry name" value="Kinesin-like protein"/>
    <property type="match status" value="1"/>
</dbReference>
<dbReference type="Pfam" id="PF12423">
    <property type="entry name" value="KIF1B"/>
    <property type="match status" value="1"/>
</dbReference>
<sequence>MAESSVRVAVRVRPFNDREIGLSSRCCVAMNGQETIIRDLDNGEAEDSSDPKRFTFDYSFWSHDDYEIESLTGVSQPKGPSSRYADQQRVFEAVGVDVLNNAWEGYHCCLFAYGQTGSGKSYSMVGYGPNRGIVPIACEEIFRRIEETSSDALKFEVSVSMLEIYNEHVQDLLVHPRQRPKKGLEIRESKQLGVFVQGLSTRPVDSFESIEAVVAEGTSNRTVGATLMNATSSRAHTVISIEFRQISIMGEKKGVRMSKINLVDLAGSEKAGQTGASGDRLKEGCAINKSLSALGNVISALADKATGKARPGAVVPYRDSKLTRLLQNALGGSSKTVMICAISPASANYEESLSTLRYADRAKKIKNAAVVNEDPQDKLIRQLREENEKLKALLAEGGGVTTARPEALATMTEEERKAYESEKEKLRRSHEEEIQAMEAALKDMQRSWEERLAEAKEGRRRSSANSEDGLIDLTKPHFTNLNEDPMLTGKLFYCFDDGDTWFGGRARRPRVEGSSESLVDHDDDPRGPPKYLLAGAAFMHRYQVCVTVRDGKAAIKADGEAYAAEAYSYLNGDVITDMDSLALGHGDRVVLGRQNNYNFIFVDPTKGSGQELIDRAKVTYEGCVEELAAKQGDIEGGYRRSAAEVEAERKRKEEYDQSIREAKEAREKAEAEAKAREEEYQAKLKDIQSQRGKEHEERDEELRKLRKELKSQRREAEREREAMLRKQKELETAEAERRRREVDLRILHEQLMVTMPLCKEATLMAKEMARPYAFSTILHVRSVKSSGSGERRMTEVLVGVDYRGLRVYDWTPETLENRVYLMRDMFEAWCDDGQAYIDDLHDEDDPFWDPITLEREIGTARIYLESLTMQLENELDAKVMSSSTGRPVGTLTCAVWPLSRDGSSTTVPDEEIVEEPSQLVGLPLSFRLVVKKAAHLTPRELANNVRVRYRWQLDDKGTEVSTKVVDDDAFVFDYERDIHLVPCLTQRMLSVLLEEAIALQVYGESKAAKEAERLREEERRERDERAAGRKGDGRGAATVSSDDINLPGEMGRDDEDGEEDRRSSGKEKIAPPSSPEEAATTSQVDVESDAVGGPEAAAPPPPAGPRVLAEIAEPAEGEEEVQEQQQQQQEAEELSLFNLYKKGQLTDCILAMPRVEGQEEEEGNEEEEEGEGEVKLHKLILASYSRYCYKKIIPPEDDEAEEEGGGDAVVVPQEGGVLRIEIPTLPDPYALRSDTIKCIGVITSFMYMHGNWETAILHNPGLMTPSSSSLVQQQQQAQCGLLLTLLGLSLTLDVPSLTGRLAQHIVKTALNHHTAAVVLLRSSYYTTASNAHAQPLAEAAEAILTDRFE</sequence>
<keyword evidence="2 3" id="KW-0067">ATP-binding</keyword>
<evidence type="ECO:0000256" key="1">
    <source>
        <dbReference type="ARBA" id="ARBA00022741"/>
    </source>
</evidence>
<protein>
    <recommendedName>
        <fullName evidence="6">Kinesin motor domain-containing protein</fullName>
    </recommendedName>
</protein>
<dbReference type="PROSITE" id="PS50067">
    <property type="entry name" value="KINESIN_MOTOR_2"/>
    <property type="match status" value="1"/>
</dbReference>
<evidence type="ECO:0000256" key="4">
    <source>
        <dbReference type="SAM" id="Coils"/>
    </source>
</evidence>
<dbReference type="EMBL" id="JABANN010001016">
    <property type="protein sequence ID" value="KAF4651682.1"/>
    <property type="molecule type" value="Genomic_DNA"/>
</dbReference>
<dbReference type="Gene3D" id="2.60.200.20">
    <property type="match status" value="1"/>
</dbReference>
<dbReference type="PANTHER" id="PTHR47117">
    <property type="entry name" value="STAR-RELATED LIPID TRANSFER PROTEIN 9"/>
    <property type="match status" value="1"/>
</dbReference>
<dbReference type="SUPFAM" id="SSF52540">
    <property type="entry name" value="P-loop containing nucleoside triphosphate hydrolases"/>
    <property type="match status" value="1"/>
</dbReference>
<dbReference type="SMART" id="SM00129">
    <property type="entry name" value="KISc"/>
    <property type="match status" value="1"/>
</dbReference>
<dbReference type="InterPro" id="IPR022140">
    <property type="entry name" value="Kinesin-like_KIF1-typ"/>
</dbReference>
<dbReference type="GO" id="GO:0007018">
    <property type="term" value="P:microtubule-based movement"/>
    <property type="evidence" value="ECO:0007669"/>
    <property type="project" value="InterPro"/>
</dbReference>